<sequence length="364" mass="41433">MARKCLATTAYPHQLGVFFWTKMGNLEVWKIKHKNFFKKNPDGKIKHLLKYAILAPSTHNMQPWLFKVMKSSCVISYDPKLTLPQADAKGRDLYISLGCCIENLVIAAQYYNVFDSVNLFPKTGKYSVAEVKFKNLGKRTSENKKMKRLFSTITERVNSRGLFLKKTIKRSVVAQLLKLNTFSGLKLSLLEDGDQIIEMSKLTADGLRYAYKNPKFRKEMSGWVNSNLSSRNEGIPGYSLRMPFLLSLVFPTLVRNFNVGKQVGKINFVSMSSSSLVVVISANNDIKETWVNTGRLAERMMLFLQSNNVKTSIFVASVEMGDLYKKVQEITKTHLIPQFVFCAGYMGHNQKQTPRHPLETKLIS</sequence>
<dbReference type="EMBL" id="MGGP01000019">
    <property type="protein sequence ID" value="OGM32005.1"/>
    <property type="molecule type" value="Genomic_DNA"/>
</dbReference>
<dbReference type="Gene3D" id="3.40.109.10">
    <property type="entry name" value="NADH Oxidase"/>
    <property type="match status" value="1"/>
</dbReference>
<evidence type="ECO:0000313" key="2">
    <source>
        <dbReference type="Proteomes" id="UP000178870"/>
    </source>
</evidence>
<dbReference type="Gene3D" id="3.40.109.30">
    <property type="entry name" value="putative nitroreductase (tm1586), domain 2"/>
    <property type="match status" value="1"/>
</dbReference>
<organism evidence="1 2">
    <name type="scientific">Candidatus Woesebacteria bacterium RIFCSPHIGHO2_01_FULL_44_21</name>
    <dbReference type="NCBI Taxonomy" id="1802503"/>
    <lineage>
        <taxon>Bacteria</taxon>
        <taxon>Candidatus Woeseibacteriota</taxon>
    </lineage>
</organism>
<gene>
    <name evidence="1" type="ORF">A2803_02855</name>
</gene>
<protein>
    <recommendedName>
        <fullName evidence="3">Nitroreductase domain-containing protein</fullName>
    </recommendedName>
</protein>
<evidence type="ECO:0000313" key="1">
    <source>
        <dbReference type="EMBL" id="OGM32005.1"/>
    </source>
</evidence>
<evidence type="ECO:0008006" key="3">
    <source>
        <dbReference type="Google" id="ProtNLM"/>
    </source>
</evidence>
<proteinExistence type="predicted"/>
<accession>A0A1F7YZV8</accession>
<dbReference type="InterPro" id="IPR000415">
    <property type="entry name" value="Nitroreductase-like"/>
</dbReference>
<dbReference type="AlphaFoldDB" id="A0A1F7YZV8"/>
<dbReference type="SUPFAM" id="SSF55469">
    <property type="entry name" value="FMN-dependent nitroreductase-like"/>
    <property type="match status" value="2"/>
</dbReference>
<dbReference type="GO" id="GO:0016491">
    <property type="term" value="F:oxidoreductase activity"/>
    <property type="evidence" value="ECO:0007669"/>
    <property type="project" value="InterPro"/>
</dbReference>
<reference evidence="1 2" key="1">
    <citation type="journal article" date="2016" name="Nat. Commun.">
        <title>Thousands of microbial genomes shed light on interconnected biogeochemical processes in an aquifer system.</title>
        <authorList>
            <person name="Anantharaman K."/>
            <person name="Brown C.T."/>
            <person name="Hug L.A."/>
            <person name="Sharon I."/>
            <person name="Castelle C.J."/>
            <person name="Probst A.J."/>
            <person name="Thomas B.C."/>
            <person name="Singh A."/>
            <person name="Wilkins M.J."/>
            <person name="Karaoz U."/>
            <person name="Brodie E.L."/>
            <person name="Williams K.H."/>
            <person name="Hubbard S.S."/>
            <person name="Banfield J.F."/>
        </authorList>
    </citation>
    <scope>NUCLEOTIDE SEQUENCE [LARGE SCALE GENOMIC DNA]</scope>
</reference>
<name>A0A1F7YZV8_9BACT</name>
<dbReference type="Proteomes" id="UP000178870">
    <property type="component" value="Unassembled WGS sequence"/>
</dbReference>
<comment type="caution">
    <text evidence="1">The sequence shown here is derived from an EMBL/GenBank/DDBJ whole genome shotgun (WGS) entry which is preliminary data.</text>
</comment>